<comment type="caution">
    <text evidence="1">The sequence shown here is derived from an EMBL/GenBank/DDBJ whole genome shotgun (WGS) entry which is preliminary data.</text>
</comment>
<dbReference type="Proteomes" id="UP001062846">
    <property type="component" value="Chromosome 4"/>
</dbReference>
<keyword evidence="2" id="KW-1185">Reference proteome</keyword>
<gene>
    <name evidence="1" type="ORF">RHMOL_Rhmol04G0220600</name>
</gene>
<name>A0ACC0P3F2_RHOML</name>
<proteinExistence type="predicted"/>
<dbReference type="EMBL" id="CM046391">
    <property type="protein sequence ID" value="KAI8559995.1"/>
    <property type="molecule type" value="Genomic_DNA"/>
</dbReference>
<evidence type="ECO:0000313" key="2">
    <source>
        <dbReference type="Proteomes" id="UP001062846"/>
    </source>
</evidence>
<organism evidence="1 2">
    <name type="scientific">Rhododendron molle</name>
    <name type="common">Chinese azalea</name>
    <name type="synonym">Azalea mollis</name>
    <dbReference type="NCBI Taxonomy" id="49168"/>
    <lineage>
        <taxon>Eukaryota</taxon>
        <taxon>Viridiplantae</taxon>
        <taxon>Streptophyta</taxon>
        <taxon>Embryophyta</taxon>
        <taxon>Tracheophyta</taxon>
        <taxon>Spermatophyta</taxon>
        <taxon>Magnoliopsida</taxon>
        <taxon>eudicotyledons</taxon>
        <taxon>Gunneridae</taxon>
        <taxon>Pentapetalae</taxon>
        <taxon>asterids</taxon>
        <taxon>Ericales</taxon>
        <taxon>Ericaceae</taxon>
        <taxon>Ericoideae</taxon>
        <taxon>Rhodoreae</taxon>
        <taxon>Rhododendron</taxon>
    </lineage>
</organism>
<accession>A0ACC0P3F2</accession>
<reference evidence="1" key="1">
    <citation type="submission" date="2022-02" db="EMBL/GenBank/DDBJ databases">
        <title>Plant Genome Project.</title>
        <authorList>
            <person name="Zhang R.-G."/>
        </authorList>
    </citation>
    <scope>NUCLEOTIDE SEQUENCE</scope>
    <source>
        <strain evidence="1">AT1</strain>
    </source>
</reference>
<evidence type="ECO:0000313" key="1">
    <source>
        <dbReference type="EMBL" id="KAI8559995.1"/>
    </source>
</evidence>
<protein>
    <submittedName>
        <fullName evidence="1">Uncharacterized protein</fullName>
    </submittedName>
</protein>
<sequence>MSSSLPISSKSGRGVMLDAVSIFLHINALISSLTGSGQLGHEVTSGYSPARCSFTR</sequence>